<reference evidence="1" key="1">
    <citation type="submission" date="2019-10" db="EMBL/GenBank/DDBJ databases">
        <title>Conservation and host-specific expression of non-tandemly repeated heterogenous ribosome RNA gene in arbuscular mycorrhizal fungi.</title>
        <authorList>
            <person name="Maeda T."/>
            <person name="Kobayashi Y."/>
            <person name="Nakagawa T."/>
            <person name="Ezawa T."/>
            <person name="Yamaguchi K."/>
            <person name="Bino T."/>
            <person name="Nishimoto Y."/>
            <person name="Shigenobu S."/>
            <person name="Kawaguchi M."/>
        </authorList>
    </citation>
    <scope>NUCLEOTIDE SEQUENCE</scope>
    <source>
        <strain evidence="1">HR1</strain>
    </source>
</reference>
<gene>
    <name evidence="1" type="ORF">RCL2_002934000</name>
</gene>
<comment type="caution">
    <text evidence="1">The sequence shown here is derived from an EMBL/GenBank/DDBJ whole genome shotgun (WGS) entry which is preliminary data.</text>
</comment>
<dbReference type="AlphaFoldDB" id="A0A8H3M921"/>
<organism evidence="1 2">
    <name type="scientific">Rhizophagus clarus</name>
    <dbReference type="NCBI Taxonomy" id="94130"/>
    <lineage>
        <taxon>Eukaryota</taxon>
        <taxon>Fungi</taxon>
        <taxon>Fungi incertae sedis</taxon>
        <taxon>Mucoromycota</taxon>
        <taxon>Glomeromycotina</taxon>
        <taxon>Glomeromycetes</taxon>
        <taxon>Glomerales</taxon>
        <taxon>Glomeraceae</taxon>
        <taxon>Rhizophagus</taxon>
    </lineage>
</organism>
<sequence length="77" mass="8639">MLFTYLSLVFADPIVILNDLNIDVDVAIQKTGSGGYAKFYKIARNTLTPDDTNTWSRDNLINRFLEIPQIFGSLGRG</sequence>
<name>A0A8H3M921_9GLOM</name>
<dbReference type="Proteomes" id="UP000615446">
    <property type="component" value="Unassembled WGS sequence"/>
</dbReference>
<protein>
    <submittedName>
        <fullName evidence="1">Uncharacterized protein</fullName>
    </submittedName>
</protein>
<evidence type="ECO:0000313" key="2">
    <source>
        <dbReference type="Proteomes" id="UP000615446"/>
    </source>
</evidence>
<proteinExistence type="predicted"/>
<evidence type="ECO:0000313" key="1">
    <source>
        <dbReference type="EMBL" id="GET02988.1"/>
    </source>
</evidence>
<dbReference type="EMBL" id="BLAL01000319">
    <property type="protein sequence ID" value="GET02988.1"/>
    <property type="molecule type" value="Genomic_DNA"/>
</dbReference>
<accession>A0A8H3M921</accession>